<feature type="chain" id="PRO_5010270753" description="Lipoprotein" evidence="1">
    <location>
        <begin position="26"/>
        <end position="188"/>
    </location>
</feature>
<evidence type="ECO:0000313" key="3">
    <source>
        <dbReference type="Proteomes" id="UP000183200"/>
    </source>
</evidence>
<dbReference type="EMBL" id="FNGY01000005">
    <property type="protein sequence ID" value="SDM96151.1"/>
    <property type="molecule type" value="Genomic_DNA"/>
</dbReference>
<name>A0A1G9XHZ3_9SPHI</name>
<dbReference type="AlphaFoldDB" id="A0A1G9XHZ3"/>
<sequence>MKTYKNQIYVKAKMLFIVMTAMLLATSCKQNSDPAGPETPEAAAKKAANSNVSATAEVWNKANLTNYESYPDPGSPECIEYNGCLWAGQFAFVSGVKPESWVKANNIISIHSKDAAKYKLKTLRIRQGNKTIDAKVYDRCSDDDCEDNCCTVNARQNGLNFLIDIEKYTMWRFGSGDGIVEWRCLDCN</sequence>
<dbReference type="PROSITE" id="PS51257">
    <property type="entry name" value="PROKAR_LIPOPROTEIN"/>
    <property type="match status" value="1"/>
</dbReference>
<feature type="signal peptide" evidence="1">
    <location>
        <begin position="1"/>
        <end position="25"/>
    </location>
</feature>
<organism evidence="2 3">
    <name type="scientific">Pedobacter steynii</name>
    <dbReference type="NCBI Taxonomy" id="430522"/>
    <lineage>
        <taxon>Bacteria</taxon>
        <taxon>Pseudomonadati</taxon>
        <taxon>Bacteroidota</taxon>
        <taxon>Sphingobacteriia</taxon>
        <taxon>Sphingobacteriales</taxon>
        <taxon>Sphingobacteriaceae</taxon>
        <taxon>Pedobacter</taxon>
    </lineage>
</organism>
<evidence type="ECO:0008006" key="4">
    <source>
        <dbReference type="Google" id="ProtNLM"/>
    </source>
</evidence>
<evidence type="ECO:0000256" key="1">
    <source>
        <dbReference type="SAM" id="SignalP"/>
    </source>
</evidence>
<proteinExistence type="predicted"/>
<keyword evidence="1" id="KW-0732">Signal</keyword>
<evidence type="ECO:0000313" key="2">
    <source>
        <dbReference type="EMBL" id="SDM96151.1"/>
    </source>
</evidence>
<keyword evidence="3" id="KW-1185">Reference proteome</keyword>
<reference evidence="3" key="1">
    <citation type="submission" date="2016-10" db="EMBL/GenBank/DDBJ databases">
        <authorList>
            <person name="Varghese N."/>
            <person name="Submissions S."/>
        </authorList>
    </citation>
    <scope>NUCLEOTIDE SEQUENCE [LARGE SCALE GENOMIC DNA]</scope>
    <source>
        <strain evidence="3">DSM 19110</strain>
    </source>
</reference>
<accession>A0A1G9XHZ3</accession>
<dbReference type="OrthoDB" id="9811639at2"/>
<protein>
    <recommendedName>
        <fullName evidence="4">Lipoprotein</fullName>
    </recommendedName>
</protein>
<dbReference type="Proteomes" id="UP000183200">
    <property type="component" value="Unassembled WGS sequence"/>
</dbReference>
<gene>
    <name evidence="2" type="ORF">SAMN05421820_105489</name>
</gene>
<dbReference type="RefSeq" id="WP_143010461.1">
    <property type="nucleotide sequence ID" value="NZ_FNGY01000005.1"/>
</dbReference>